<protein>
    <recommendedName>
        <fullName evidence="2">Phage protein</fullName>
    </recommendedName>
</protein>
<evidence type="ECO:0008006" key="2">
    <source>
        <dbReference type="Google" id="ProtNLM"/>
    </source>
</evidence>
<dbReference type="AlphaFoldDB" id="A0A6H2A4I4"/>
<name>A0A6H2A4I4_9ZZZZ</name>
<evidence type="ECO:0000313" key="1">
    <source>
        <dbReference type="EMBL" id="QJA55113.1"/>
    </source>
</evidence>
<reference evidence="1" key="1">
    <citation type="submission" date="2020-03" db="EMBL/GenBank/DDBJ databases">
        <title>The deep terrestrial virosphere.</title>
        <authorList>
            <person name="Holmfeldt K."/>
            <person name="Nilsson E."/>
            <person name="Simone D."/>
            <person name="Lopez-Fernandez M."/>
            <person name="Wu X."/>
            <person name="de Brujin I."/>
            <person name="Lundin D."/>
            <person name="Andersson A."/>
            <person name="Bertilsson S."/>
            <person name="Dopson M."/>
        </authorList>
    </citation>
    <scope>NUCLEOTIDE SEQUENCE</scope>
    <source>
        <strain evidence="1">TM448A06933</strain>
    </source>
</reference>
<organism evidence="1">
    <name type="scientific">viral metagenome</name>
    <dbReference type="NCBI Taxonomy" id="1070528"/>
    <lineage>
        <taxon>unclassified sequences</taxon>
        <taxon>metagenomes</taxon>
        <taxon>organismal metagenomes</taxon>
    </lineage>
</organism>
<dbReference type="EMBL" id="MT144568">
    <property type="protein sequence ID" value="QJA55113.1"/>
    <property type="molecule type" value="Genomic_DNA"/>
</dbReference>
<gene>
    <name evidence="1" type="ORF">TM448A06933_0008</name>
</gene>
<proteinExistence type="predicted"/>
<accession>A0A6H2A4I4</accession>
<sequence>MWKVNYQISLRQNGKIVTKVITDCVRVTISNNIFTFFTEVPDDDIETFNVENVFKLEVIE</sequence>